<feature type="region of interest" description="Disordered" evidence="1">
    <location>
        <begin position="224"/>
        <end position="244"/>
    </location>
</feature>
<gene>
    <name evidence="3" type="primary">LOC130459373</name>
</gene>
<sequence>MTNEQLVEAIGGDLKVCSLTNQSLFPTPLQKLLFNLVRRGIVPRTQKRTLANLYDASLMYCLEHKIPINFPALMIKHLSHCVPSDYKVGYASLLTMVFRSFSVDLRDYGELMVTSQQIVQSDLLKSMNLQVVNGRLCWAMATVKEPKSKGEKEGVPKVVPKKVEKATKVVPKVPKDVPRGKRRSIRVATRVPKVIVPPVFVDISCDNEDDDGNVEVLEDTVEFEKEEKESTPVPTPKVDSPVPQPRYIPVPPSPTVPSSITGFGGFAAFGSSSSLGSHDPNKEELKEHVIMLRKDRDRMIKLQESTNSMILQLQNQITALLSGVQPMDSSPSHT</sequence>
<keyword evidence="2" id="KW-1185">Reference proteome</keyword>
<dbReference type="GeneID" id="130459373"/>
<evidence type="ECO:0000256" key="1">
    <source>
        <dbReference type="SAM" id="MobiDB-lite"/>
    </source>
</evidence>
<evidence type="ECO:0008006" key="4">
    <source>
        <dbReference type="Google" id="ProtNLM"/>
    </source>
</evidence>
<proteinExistence type="predicted"/>
<reference evidence="3" key="2">
    <citation type="submission" date="2025-08" db="UniProtKB">
        <authorList>
            <consortium name="RefSeq"/>
        </authorList>
    </citation>
    <scope>IDENTIFICATION</scope>
    <source>
        <tissue evidence="3">Leaf</tissue>
    </source>
</reference>
<dbReference type="Proteomes" id="UP000813463">
    <property type="component" value="Chromosome 4"/>
</dbReference>
<reference evidence="2" key="1">
    <citation type="journal article" date="2021" name="Nat. Commun.">
        <title>Genomic analyses provide insights into spinach domestication and the genetic basis of agronomic traits.</title>
        <authorList>
            <person name="Cai X."/>
            <person name="Sun X."/>
            <person name="Xu C."/>
            <person name="Sun H."/>
            <person name="Wang X."/>
            <person name="Ge C."/>
            <person name="Zhang Z."/>
            <person name="Wang Q."/>
            <person name="Fei Z."/>
            <person name="Jiao C."/>
            <person name="Wang Q."/>
        </authorList>
    </citation>
    <scope>NUCLEOTIDE SEQUENCE [LARGE SCALE GENOMIC DNA]</scope>
    <source>
        <strain evidence="2">cv. Varoflay</strain>
    </source>
</reference>
<dbReference type="RefSeq" id="XP_056682692.1">
    <property type="nucleotide sequence ID" value="XM_056826714.1"/>
</dbReference>
<name>A0ABM3QH51_SPIOL</name>
<evidence type="ECO:0000313" key="3">
    <source>
        <dbReference type="RefSeq" id="XP_056682692.1"/>
    </source>
</evidence>
<accession>A0ABM3QH51</accession>
<protein>
    <recommendedName>
        <fullName evidence="4">Aminotransferase-like plant mobile domain-containing protein</fullName>
    </recommendedName>
</protein>
<organism evidence="2 3">
    <name type="scientific">Spinacia oleracea</name>
    <name type="common">Spinach</name>
    <dbReference type="NCBI Taxonomy" id="3562"/>
    <lineage>
        <taxon>Eukaryota</taxon>
        <taxon>Viridiplantae</taxon>
        <taxon>Streptophyta</taxon>
        <taxon>Embryophyta</taxon>
        <taxon>Tracheophyta</taxon>
        <taxon>Spermatophyta</taxon>
        <taxon>Magnoliopsida</taxon>
        <taxon>eudicotyledons</taxon>
        <taxon>Gunneridae</taxon>
        <taxon>Pentapetalae</taxon>
        <taxon>Caryophyllales</taxon>
        <taxon>Chenopodiaceae</taxon>
        <taxon>Chenopodioideae</taxon>
        <taxon>Anserineae</taxon>
        <taxon>Spinacia</taxon>
    </lineage>
</organism>
<evidence type="ECO:0000313" key="2">
    <source>
        <dbReference type="Proteomes" id="UP000813463"/>
    </source>
</evidence>